<sequence length="153" mass="16571">MKGFFLVLLVGFVAAGSRKERSRTQRAAACAEDEFQCKNGECIQEEWTCDTENDCFDASDEAGCPSASRCTGAHQFRCTSGSDCIPVEYRCDGTIDCRDRSDEVGCSMFQCTGGEAKCDNGICVEQSQLCNGHNDCLDGWDENAANCPKPTSA</sequence>
<protein>
    <submittedName>
        <fullName evidence="13">Uncharacterized protein</fullName>
    </submittedName>
</protein>
<dbReference type="PANTHER" id="PTHR22722">
    <property type="entry name" value="LOW-DENSITY LIPOPROTEIN RECEPTOR-RELATED PROTEIN 2-RELATED"/>
    <property type="match status" value="1"/>
</dbReference>
<gene>
    <name evidence="13" type="ORF">C0Q70_15648</name>
</gene>
<feature type="disulfide bond" evidence="11">
    <location>
        <begin position="91"/>
        <end position="106"/>
    </location>
</feature>
<evidence type="ECO:0000256" key="1">
    <source>
        <dbReference type="ARBA" id="ARBA00004167"/>
    </source>
</evidence>
<dbReference type="InterPro" id="IPR002172">
    <property type="entry name" value="LDrepeatLR_classA_rpt"/>
</dbReference>
<dbReference type="FunFam" id="4.10.400.10:FF:000034">
    <property type="entry name" value="Low-density lipoprotein receptor-related protein 2"/>
    <property type="match status" value="1"/>
</dbReference>
<feature type="disulfide bond" evidence="11">
    <location>
        <begin position="118"/>
        <end position="136"/>
    </location>
</feature>
<keyword evidence="10" id="KW-0325">Glycoprotein</keyword>
<proteinExistence type="predicted"/>
<dbReference type="OMA" id="CTESACR"/>
<evidence type="ECO:0000256" key="6">
    <source>
        <dbReference type="ARBA" id="ARBA00022989"/>
    </source>
</evidence>
<keyword evidence="8 11" id="KW-1015">Disulfide bond</keyword>
<organism evidence="13 14">
    <name type="scientific">Pomacea canaliculata</name>
    <name type="common">Golden apple snail</name>
    <dbReference type="NCBI Taxonomy" id="400727"/>
    <lineage>
        <taxon>Eukaryota</taxon>
        <taxon>Metazoa</taxon>
        <taxon>Spiralia</taxon>
        <taxon>Lophotrochozoa</taxon>
        <taxon>Mollusca</taxon>
        <taxon>Gastropoda</taxon>
        <taxon>Caenogastropoda</taxon>
        <taxon>Architaenioglossa</taxon>
        <taxon>Ampullarioidea</taxon>
        <taxon>Ampullariidae</taxon>
        <taxon>Pomacea</taxon>
    </lineage>
</organism>
<dbReference type="SMART" id="SM00192">
    <property type="entry name" value="LDLa"/>
    <property type="match status" value="3"/>
</dbReference>
<keyword evidence="9" id="KW-0675">Receptor</keyword>
<evidence type="ECO:0000256" key="7">
    <source>
        <dbReference type="ARBA" id="ARBA00023136"/>
    </source>
</evidence>
<feature type="signal peptide" evidence="12">
    <location>
        <begin position="1"/>
        <end position="15"/>
    </location>
</feature>
<dbReference type="CDD" id="cd00112">
    <property type="entry name" value="LDLa"/>
    <property type="match status" value="3"/>
</dbReference>
<feature type="disulfide bond" evidence="11">
    <location>
        <begin position="30"/>
        <end position="42"/>
    </location>
</feature>
<dbReference type="InterPro" id="IPR051221">
    <property type="entry name" value="LDLR-related"/>
</dbReference>
<dbReference type="InterPro" id="IPR023415">
    <property type="entry name" value="LDLR_class-A_CS"/>
</dbReference>
<dbReference type="SUPFAM" id="SSF57424">
    <property type="entry name" value="LDL receptor-like module"/>
    <property type="match status" value="3"/>
</dbReference>
<keyword evidence="4 12" id="KW-0732">Signal</keyword>
<dbReference type="GO" id="GO:0005886">
    <property type="term" value="C:plasma membrane"/>
    <property type="evidence" value="ECO:0007669"/>
    <property type="project" value="TreeGrafter"/>
</dbReference>
<feature type="disulfide bond" evidence="11">
    <location>
        <begin position="49"/>
        <end position="64"/>
    </location>
</feature>
<dbReference type="Gene3D" id="4.10.400.10">
    <property type="entry name" value="Low-density Lipoprotein Receptor"/>
    <property type="match status" value="3"/>
</dbReference>
<dbReference type="AlphaFoldDB" id="A0A2T7NVF3"/>
<dbReference type="PROSITE" id="PS01209">
    <property type="entry name" value="LDLRA_1"/>
    <property type="match status" value="1"/>
</dbReference>
<evidence type="ECO:0000313" key="14">
    <source>
        <dbReference type="Proteomes" id="UP000245119"/>
    </source>
</evidence>
<feature type="disulfide bond" evidence="11">
    <location>
        <begin position="111"/>
        <end position="123"/>
    </location>
</feature>
<feature type="disulfide bond" evidence="11">
    <location>
        <begin position="37"/>
        <end position="55"/>
    </location>
</feature>
<dbReference type="PROSITE" id="PS50068">
    <property type="entry name" value="LDLRA_2"/>
    <property type="match status" value="3"/>
</dbReference>
<dbReference type="GO" id="GO:0012505">
    <property type="term" value="C:endomembrane system"/>
    <property type="evidence" value="ECO:0007669"/>
    <property type="project" value="UniProtKB-SubCell"/>
</dbReference>
<dbReference type="EMBL" id="PZQS01000009">
    <property type="protein sequence ID" value="PVD25150.1"/>
    <property type="molecule type" value="Genomic_DNA"/>
</dbReference>
<dbReference type="FunFam" id="4.10.400.10:FF:000045">
    <property type="entry name" value="Low-density lipoprotein receptor-related protein 2"/>
    <property type="match status" value="1"/>
</dbReference>
<dbReference type="STRING" id="400727.A0A2T7NVF3"/>
<dbReference type="OrthoDB" id="6041366at2759"/>
<comment type="subcellular location">
    <subcellularLocation>
        <location evidence="2">Endomembrane system</location>
    </subcellularLocation>
    <subcellularLocation>
        <location evidence="1">Membrane</location>
        <topology evidence="1">Single-pass membrane protein</topology>
    </subcellularLocation>
</comment>
<keyword evidence="7" id="KW-0472">Membrane</keyword>
<evidence type="ECO:0000256" key="10">
    <source>
        <dbReference type="ARBA" id="ARBA00023180"/>
    </source>
</evidence>
<evidence type="ECO:0000256" key="5">
    <source>
        <dbReference type="ARBA" id="ARBA00022737"/>
    </source>
</evidence>
<evidence type="ECO:0000256" key="11">
    <source>
        <dbReference type="PROSITE-ProRule" id="PRU00124"/>
    </source>
</evidence>
<accession>A0A2T7NVF3</accession>
<dbReference type="Proteomes" id="UP000245119">
    <property type="component" value="Linkage Group LG9"/>
</dbReference>
<comment type="caution">
    <text evidence="13">The sequence shown here is derived from an EMBL/GenBank/DDBJ whole genome shotgun (WGS) entry which is preliminary data.</text>
</comment>
<evidence type="ECO:0000256" key="2">
    <source>
        <dbReference type="ARBA" id="ARBA00004308"/>
    </source>
</evidence>
<dbReference type="GO" id="GO:0043235">
    <property type="term" value="C:receptor complex"/>
    <property type="evidence" value="ECO:0007669"/>
    <property type="project" value="TreeGrafter"/>
</dbReference>
<keyword evidence="6" id="KW-1133">Transmembrane helix</keyword>
<dbReference type="PRINTS" id="PR00261">
    <property type="entry name" value="LDLRECEPTOR"/>
</dbReference>
<name>A0A2T7NVF3_POMCA</name>
<evidence type="ECO:0000313" key="13">
    <source>
        <dbReference type="EMBL" id="PVD25150.1"/>
    </source>
</evidence>
<evidence type="ECO:0000256" key="9">
    <source>
        <dbReference type="ARBA" id="ARBA00023170"/>
    </source>
</evidence>
<feature type="chain" id="PRO_5015779704" evidence="12">
    <location>
        <begin position="16"/>
        <end position="153"/>
    </location>
</feature>
<evidence type="ECO:0000256" key="12">
    <source>
        <dbReference type="SAM" id="SignalP"/>
    </source>
</evidence>
<evidence type="ECO:0000256" key="8">
    <source>
        <dbReference type="ARBA" id="ARBA00023157"/>
    </source>
</evidence>
<keyword evidence="14" id="KW-1185">Reference proteome</keyword>
<reference evidence="13 14" key="1">
    <citation type="submission" date="2018-04" db="EMBL/GenBank/DDBJ databases">
        <title>The genome of golden apple snail Pomacea canaliculata provides insight into stress tolerance and invasive adaptation.</title>
        <authorList>
            <person name="Liu C."/>
            <person name="Liu B."/>
            <person name="Ren Y."/>
            <person name="Zhang Y."/>
            <person name="Wang H."/>
            <person name="Li S."/>
            <person name="Jiang F."/>
            <person name="Yin L."/>
            <person name="Zhang G."/>
            <person name="Qian W."/>
            <person name="Fan W."/>
        </authorList>
    </citation>
    <scope>NUCLEOTIDE SEQUENCE [LARGE SCALE GENOMIC DNA]</scope>
    <source>
        <strain evidence="13">SZHN2017</strain>
        <tissue evidence="13">Muscle</tissue>
    </source>
</reference>
<keyword evidence="3" id="KW-0812">Transmembrane</keyword>
<comment type="caution">
    <text evidence="11">Lacks conserved residue(s) required for the propagation of feature annotation.</text>
</comment>
<dbReference type="Pfam" id="PF00057">
    <property type="entry name" value="Ldl_recept_a"/>
    <property type="match status" value="3"/>
</dbReference>
<keyword evidence="5" id="KW-0677">Repeat</keyword>
<evidence type="ECO:0000256" key="4">
    <source>
        <dbReference type="ARBA" id="ARBA00022729"/>
    </source>
</evidence>
<dbReference type="InterPro" id="IPR036055">
    <property type="entry name" value="LDL_receptor-like_sf"/>
</dbReference>
<evidence type="ECO:0000256" key="3">
    <source>
        <dbReference type="ARBA" id="ARBA00022692"/>
    </source>
</evidence>